<evidence type="ECO:0000256" key="1">
    <source>
        <dbReference type="SAM" id="SignalP"/>
    </source>
</evidence>
<organism evidence="2 3">
    <name type="scientific">Penicillium digitatum (strain Pd1 / CECT 20795)</name>
    <name type="common">Green mold</name>
    <dbReference type="NCBI Taxonomy" id="1170230"/>
    <lineage>
        <taxon>Eukaryota</taxon>
        <taxon>Fungi</taxon>
        <taxon>Dikarya</taxon>
        <taxon>Ascomycota</taxon>
        <taxon>Pezizomycotina</taxon>
        <taxon>Eurotiomycetes</taxon>
        <taxon>Eurotiomycetidae</taxon>
        <taxon>Eurotiales</taxon>
        <taxon>Aspergillaceae</taxon>
        <taxon>Penicillium</taxon>
    </lineage>
</organism>
<dbReference type="AlphaFoldDB" id="K9GF13"/>
<comment type="caution">
    <text evidence="2">The sequence shown here is derived from an EMBL/GenBank/DDBJ whole genome shotgun (WGS) entry which is preliminary data.</text>
</comment>
<reference evidence="3" key="1">
    <citation type="journal article" date="2012" name="BMC Genomics">
        <title>Genome sequence of the necrotrophic fungus Penicillium digitatum, the main postharvest pathogen of citrus.</title>
        <authorList>
            <person name="Marcet-Houben M."/>
            <person name="Ballester A.-R."/>
            <person name="de la Fuente B."/>
            <person name="Harries E."/>
            <person name="Marcos J.F."/>
            <person name="Gonzalez-Candelas L."/>
            <person name="Gabaldon T."/>
        </authorList>
    </citation>
    <scope>NUCLEOTIDE SEQUENCE [LARGE SCALE GENOMIC DNA]</scope>
    <source>
        <strain evidence="3">Pd1 / CECT 20795</strain>
    </source>
</reference>
<dbReference type="KEGG" id="pdp:PDIP_13910"/>
<evidence type="ECO:0008006" key="4">
    <source>
        <dbReference type="Google" id="ProtNLM"/>
    </source>
</evidence>
<feature type="signal peptide" evidence="1">
    <location>
        <begin position="1"/>
        <end position="20"/>
    </location>
</feature>
<dbReference type="HOGENOM" id="CLU_2574595_0_0_1"/>
<evidence type="ECO:0000313" key="2">
    <source>
        <dbReference type="EMBL" id="EKV20675.1"/>
    </source>
</evidence>
<feature type="chain" id="PRO_5003929437" description="Secreted protein" evidence="1">
    <location>
        <begin position="21"/>
        <end position="81"/>
    </location>
</feature>
<sequence length="81" mass="9233">MWFLLGTVLTLLVIIDCAMAVCSTFSTQINVSMCSWQGLRGKHFLSIYFSKKTSSFVTETGSQYPARYNLLRRWGDMVPEV</sequence>
<evidence type="ECO:0000313" key="3">
    <source>
        <dbReference type="Proteomes" id="UP000009886"/>
    </source>
</evidence>
<proteinExistence type="predicted"/>
<accession>K9GF13</accession>
<dbReference type="EMBL" id="AKCU01000100">
    <property type="protein sequence ID" value="EKV20675.1"/>
    <property type="molecule type" value="Genomic_DNA"/>
</dbReference>
<gene>
    <name evidence="2" type="ORF">PDIP_13910</name>
</gene>
<dbReference type="Proteomes" id="UP000009886">
    <property type="component" value="Unassembled WGS sequence"/>
</dbReference>
<protein>
    <recommendedName>
        <fullName evidence="4">Secreted protein</fullName>
    </recommendedName>
</protein>
<dbReference type="VEuPathDB" id="FungiDB:PDIP_13910"/>
<keyword evidence="1" id="KW-0732">Signal</keyword>
<name>K9GF13_PEND1</name>